<dbReference type="Proteomes" id="UP001309876">
    <property type="component" value="Unassembled WGS sequence"/>
</dbReference>
<dbReference type="PANTHER" id="PTHR10039:SF5">
    <property type="entry name" value="NACHT DOMAIN-CONTAINING PROTEIN"/>
    <property type="match status" value="1"/>
</dbReference>
<evidence type="ECO:0000256" key="1">
    <source>
        <dbReference type="ARBA" id="ARBA00022737"/>
    </source>
</evidence>
<keyword evidence="1" id="KW-0677">Repeat</keyword>
<feature type="domain" description="Nephrocystin 3-like N-terminal" evidence="2">
    <location>
        <begin position="4"/>
        <end position="126"/>
    </location>
</feature>
<evidence type="ECO:0000313" key="3">
    <source>
        <dbReference type="EMBL" id="KAK5082320.1"/>
    </source>
</evidence>
<protein>
    <recommendedName>
        <fullName evidence="2">Nephrocystin 3-like N-terminal domain-containing protein</fullName>
    </recommendedName>
</protein>
<dbReference type="PANTHER" id="PTHR10039">
    <property type="entry name" value="AMELOGENIN"/>
    <property type="match status" value="1"/>
</dbReference>
<name>A0AAN7SV35_9EURO</name>
<accession>A0AAN7SV35</accession>
<organism evidence="3 4">
    <name type="scientific">Lithohypha guttulata</name>
    <dbReference type="NCBI Taxonomy" id="1690604"/>
    <lineage>
        <taxon>Eukaryota</taxon>
        <taxon>Fungi</taxon>
        <taxon>Dikarya</taxon>
        <taxon>Ascomycota</taxon>
        <taxon>Pezizomycotina</taxon>
        <taxon>Eurotiomycetes</taxon>
        <taxon>Chaetothyriomycetidae</taxon>
        <taxon>Chaetothyriales</taxon>
        <taxon>Trichomeriaceae</taxon>
        <taxon>Lithohypha</taxon>
    </lineage>
</organism>
<dbReference type="EMBL" id="JAVRRJ010000008">
    <property type="protein sequence ID" value="KAK5082320.1"/>
    <property type="molecule type" value="Genomic_DNA"/>
</dbReference>
<keyword evidence="4" id="KW-1185">Reference proteome</keyword>
<reference evidence="3 4" key="1">
    <citation type="submission" date="2023-08" db="EMBL/GenBank/DDBJ databases">
        <title>Black Yeasts Isolated from many extreme environments.</title>
        <authorList>
            <person name="Coleine C."/>
            <person name="Stajich J.E."/>
            <person name="Selbmann L."/>
        </authorList>
    </citation>
    <scope>NUCLEOTIDE SEQUENCE [LARGE SCALE GENOMIC DNA]</scope>
    <source>
        <strain evidence="3 4">CCFEE 5910</strain>
    </source>
</reference>
<dbReference type="InterPro" id="IPR056884">
    <property type="entry name" value="NPHP3-like_N"/>
</dbReference>
<comment type="caution">
    <text evidence="3">The sequence shown here is derived from an EMBL/GenBank/DDBJ whole genome shotgun (WGS) entry which is preliminary data.</text>
</comment>
<dbReference type="AlphaFoldDB" id="A0AAN7SV35"/>
<dbReference type="Pfam" id="PF24883">
    <property type="entry name" value="NPHP3_N"/>
    <property type="match status" value="1"/>
</dbReference>
<sequence>MPATCRWLFEHVAFKRWSDDGQMYDHQGFFWLKGKPGCGKSTVMKNTLTWARKKWPKDIQTTVHYFFNARARGILEKSSLGLYRSVVHQIMLACPELKASFLDKFADRGEQDDAEVEWTENELQDFLVEVA</sequence>
<proteinExistence type="predicted"/>
<evidence type="ECO:0000259" key="2">
    <source>
        <dbReference type="Pfam" id="PF24883"/>
    </source>
</evidence>
<gene>
    <name evidence="3" type="ORF">LTR05_007466</name>
</gene>
<evidence type="ECO:0000313" key="4">
    <source>
        <dbReference type="Proteomes" id="UP001309876"/>
    </source>
</evidence>